<sequence>MSEGQKSLNKKGNGETEEYLPSSSTRYVKDNHTASAAIPILTGSGLCAEWLNKSGDDLLRDGEGKTLKNKGNEKPSTAKNINVLSKRVQKKQAYYEKREIITAPKIKNEIVKESLSASNKGSVKDNMDLKRKKEKGKEKITKTGDFKEKDGFILENGKKEERNAAEKYVAQSTAIDINDQSDSDTDWYNKNDDDLLKDVQKTLKKKDNERNEEYIPAIVKDEYKVAADLDAGPSKVQIFVLREMSTMNGIDMFLYARTNDTVPNFYKRQIALNDSQERVLLYTHILAAISKMALPGFQEELLESFVSNNILMEHFRLLTKKLFSNLYKELWSSHSKQMEEFLENVQTLLMQTFKIGLLNAECVHLVKDLCEIVATSDNPSITSSQISVDFNKNLTYILNENEAVIMNQPKYEFYPTLDELLEPYTPGEPHNEDFTKFKDVRDYIEKHMHWLREMFNDPLHRYIYEMKKDGSNLKKKKSRHLYKDVSIVLNEKYLEAHHHEFLFVDVLGSERPCNVKTIKVPRSLYDQLSHIKIGSLLCFSTNAEFDNLILATVIYTNEDCLWNGYIYDCDGIGLEPLAKQVPEKLFNLNESQRKAFMTALGRELTLIQGPPGTGKTHLAIHLVKTLIKTTHTPIVLLNFTNQTLDKFIMKLSEHTDSIVRFGGNSRSPEVEKFLARNVDYEKNSRRLNKLWYMLKEEFRSQFQMVIIKQSEFDGTHDNYEDIRNAYNQLTKTHEKMQTLRTLFQYYVARKKFIVAMTTTFAARNNFLFRLLRSSIVIFEEAAEILESHVVSCLTPYTQHVIVIGDHQQLRPYCDQYPLCLSLFERLFILQKQPLVLTTQYRMRVDIANLITPTIYKILDNDDRVFLYPSVRGMTQNVYFMSHAHKEENRGGKEEISVSNAFEVDEIIKLAQYLIKVGEYSAENLVILSPYSKQINRIKCRLLRDEDLKSVKACTVDAYQGLEADIVLLSLVRSGGKSIGFLEEPHRICVALSRARYGLYMIGNLSLLSKRSSYWLQIQRALLIQNAVGDKFPLKDNSVVTSLK</sequence>
<dbReference type="PANTHER" id="PTHR10887:SF341">
    <property type="entry name" value="NFX1-TYPE ZINC FINGER-CONTAINING PROTEIN 1"/>
    <property type="match status" value="1"/>
</dbReference>
<dbReference type="SMART" id="SM00382">
    <property type="entry name" value="AAA"/>
    <property type="match status" value="1"/>
</dbReference>
<dbReference type="AlphaFoldDB" id="A0A1B0A0G3"/>
<dbReference type="GO" id="GO:0004386">
    <property type="term" value="F:helicase activity"/>
    <property type="evidence" value="ECO:0007669"/>
    <property type="project" value="InterPro"/>
</dbReference>
<dbReference type="CDD" id="cd17936">
    <property type="entry name" value="EEXXEc_NFX1"/>
    <property type="match status" value="1"/>
</dbReference>
<dbReference type="EnsemblMetazoa" id="GPAI030617-RA">
    <property type="protein sequence ID" value="GPAI030617-PA"/>
    <property type="gene ID" value="GPAI030617"/>
</dbReference>
<name>A0A1B0A0G3_GLOPL</name>
<dbReference type="Gene3D" id="3.40.50.300">
    <property type="entry name" value="P-loop containing nucleotide triphosphate hydrolases"/>
    <property type="match status" value="2"/>
</dbReference>
<evidence type="ECO:0000313" key="4">
    <source>
        <dbReference type="Proteomes" id="UP000092445"/>
    </source>
</evidence>
<dbReference type="InterPro" id="IPR047187">
    <property type="entry name" value="SF1_C_Upf1"/>
</dbReference>
<proteinExistence type="predicted"/>
<reference evidence="3" key="2">
    <citation type="submission" date="2020-05" db="UniProtKB">
        <authorList>
            <consortium name="EnsemblMetazoa"/>
        </authorList>
    </citation>
    <scope>IDENTIFICATION</scope>
    <source>
        <strain evidence="3">IAEA</strain>
    </source>
</reference>
<feature type="region of interest" description="Disordered" evidence="1">
    <location>
        <begin position="58"/>
        <end position="81"/>
    </location>
</feature>
<dbReference type="Pfam" id="PF13086">
    <property type="entry name" value="AAA_11"/>
    <property type="match status" value="1"/>
</dbReference>
<dbReference type="InterPro" id="IPR045055">
    <property type="entry name" value="DNA2/NAM7-like"/>
</dbReference>
<dbReference type="VEuPathDB" id="VectorBase:GPAI030617"/>
<reference evidence="4" key="1">
    <citation type="submission" date="2014-03" db="EMBL/GenBank/DDBJ databases">
        <authorList>
            <person name="Aksoy S."/>
            <person name="Warren W."/>
            <person name="Wilson R.K."/>
        </authorList>
    </citation>
    <scope>NUCLEOTIDE SEQUENCE [LARGE SCALE GENOMIC DNA]</scope>
    <source>
        <strain evidence="4">IAEA</strain>
    </source>
</reference>
<feature type="region of interest" description="Disordered" evidence="1">
    <location>
        <begin position="1"/>
        <end position="24"/>
    </location>
</feature>
<dbReference type="STRING" id="7398.A0A1B0A0G3"/>
<accession>A0A1B0A0G3</accession>
<feature type="domain" description="AAA+ ATPase" evidence="2">
    <location>
        <begin position="601"/>
        <end position="865"/>
    </location>
</feature>
<keyword evidence="4" id="KW-1185">Reference proteome</keyword>
<feature type="compositionally biased region" description="Basic and acidic residues" evidence="1">
    <location>
        <begin position="58"/>
        <end position="73"/>
    </location>
</feature>
<dbReference type="Pfam" id="PF13087">
    <property type="entry name" value="AAA_12"/>
    <property type="match status" value="1"/>
</dbReference>
<dbReference type="GO" id="GO:0031048">
    <property type="term" value="P:regulatory ncRNA-mediated heterochromatin formation"/>
    <property type="evidence" value="ECO:0007669"/>
    <property type="project" value="TreeGrafter"/>
</dbReference>
<evidence type="ECO:0000256" key="1">
    <source>
        <dbReference type="SAM" id="MobiDB-lite"/>
    </source>
</evidence>
<dbReference type="PANTHER" id="PTHR10887">
    <property type="entry name" value="DNA2/NAM7 HELICASE FAMILY"/>
    <property type="match status" value="1"/>
</dbReference>
<evidence type="ECO:0000313" key="3">
    <source>
        <dbReference type="EnsemblMetazoa" id="GPAI030617-PA"/>
    </source>
</evidence>
<protein>
    <submittedName>
        <fullName evidence="3">AAA domain-containing protein</fullName>
    </submittedName>
</protein>
<dbReference type="GO" id="GO:0031380">
    <property type="term" value="C:nuclear RNA-directed RNA polymerase complex"/>
    <property type="evidence" value="ECO:0007669"/>
    <property type="project" value="TreeGrafter"/>
</dbReference>
<organism evidence="3 4">
    <name type="scientific">Glossina pallidipes</name>
    <name type="common">Tsetse fly</name>
    <dbReference type="NCBI Taxonomy" id="7398"/>
    <lineage>
        <taxon>Eukaryota</taxon>
        <taxon>Metazoa</taxon>
        <taxon>Ecdysozoa</taxon>
        <taxon>Arthropoda</taxon>
        <taxon>Hexapoda</taxon>
        <taxon>Insecta</taxon>
        <taxon>Pterygota</taxon>
        <taxon>Neoptera</taxon>
        <taxon>Endopterygota</taxon>
        <taxon>Diptera</taxon>
        <taxon>Brachycera</taxon>
        <taxon>Muscomorpha</taxon>
        <taxon>Hippoboscoidea</taxon>
        <taxon>Glossinidae</taxon>
        <taxon>Glossina</taxon>
    </lineage>
</organism>
<dbReference type="InterPro" id="IPR041677">
    <property type="entry name" value="DNA2/NAM7_AAA_11"/>
</dbReference>
<dbReference type="CDD" id="cd18808">
    <property type="entry name" value="SF1_C_Upf1"/>
    <property type="match status" value="1"/>
</dbReference>
<dbReference type="Proteomes" id="UP000092445">
    <property type="component" value="Unassembled WGS sequence"/>
</dbReference>
<evidence type="ECO:0000259" key="2">
    <source>
        <dbReference type="SMART" id="SM00382"/>
    </source>
</evidence>
<dbReference type="InterPro" id="IPR041679">
    <property type="entry name" value="DNA2/NAM7-like_C"/>
</dbReference>
<dbReference type="InterPro" id="IPR003593">
    <property type="entry name" value="AAA+_ATPase"/>
</dbReference>
<dbReference type="InterPro" id="IPR027417">
    <property type="entry name" value="P-loop_NTPase"/>
</dbReference>
<dbReference type="SUPFAM" id="SSF52540">
    <property type="entry name" value="P-loop containing nucleoside triphosphate hydrolases"/>
    <property type="match status" value="1"/>
</dbReference>